<evidence type="ECO:0000313" key="5">
    <source>
        <dbReference type="EMBL" id="CAB4940354.1"/>
    </source>
</evidence>
<feature type="transmembrane region" description="Helical" evidence="1">
    <location>
        <begin position="22"/>
        <end position="42"/>
    </location>
</feature>
<proteinExistence type="predicted"/>
<dbReference type="Pfam" id="PF09852">
    <property type="entry name" value="DUF2079"/>
    <property type="match status" value="1"/>
</dbReference>
<keyword evidence="1" id="KW-0812">Transmembrane</keyword>
<dbReference type="AlphaFoldDB" id="A0A6J7JCI7"/>
<feature type="transmembrane region" description="Helical" evidence="1">
    <location>
        <begin position="302"/>
        <end position="322"/>
    </location>
</feature>
<accession>A0A6J7JCI7</accession>
<feature type="transmembrane region" description="Helical" evidence="1">
    <location>
        <begin position="217"/>
        <end position="234"/>
    </location>
</feature>
<sequence>MTERLNDVLYRLGLRLRRMHPAAWLTFCATVLFVIVFARLGVQNHRNFGTWSYDMGIYDQGFWLVSRGHSFMSVRGMNFWGHHLNLIVVAFVPFYWLGAGPTFLYVVQAIFLGSAAIPVYLIARDKFRTPWMGLVFAVVYLMYAPVQWISWAMFHPEAMVIAPFLFAWWFATRERWGWCFAMVLLALSMREDVALAVVMMGLVLLVYMRNAPDYRRVVRRCIGVIVLGGAWYAITTKLVLPYFNDGKQPFYITYFYGNYGHNAFEIGRTIASYPNRVVSDAVQHDRLQFYKQLGWPLGWMPLASPLGLLMALPQMLASVIGLSPYARMIKYQYTSVMIAPLMISAIHGGHRLWQLPKAKVLLPVWLLLCAFTTNVAWSPSPLAEAANYQVWSQPSRRNDSLRKALTYIPGDASVSASYQLLPHLSHRTEIYDWPNPFTPAVWGNDDCDHLPDPRTIDYVILDRSQIGTGNQQLFEAMMKPDGPFKAVFQDDNVVVAHRVGTSDEVDVRPQASSCQALELRHKG</sequence>
<dbReference type="EMBL" id="CAFBMT010000012">
    <property type="protein sequence ID" value="CAB4940354.1"/>
    <property type="molecule type" value="Genomic_DNA"/>
</dbReference>
<reference evidence="5" key="1">
    <citation type="submission" date="2020-05" db="EMBL/GenBank/DDBJ databases">
        <authorList>
            <person name="Chiriac C."/>
            <person name="Salcher M."/>
            <person name="Ghai R."/>
            <person name="Kavagutti S V."/>
        </authorList>
    </citation>
    <scope>NUCLEOTIDE SEQUENCE</scope>
</reference>
<organism evidence="5">
    <name type="scientific">freshwater metagenome</name>
    <dbReference type="NCBI Taxonomy" id="449393"/>
    <lineage>
        <taxon>unclassified sequences</taxon>
        <taxon>metagenomes</taxon>
        <taxon>ecological metagenomes</taxon>
    </lineage>
</organism>
<evidence type="ECO:0000313" key="4">
    <source>
        <dbReference type="EMBL" id="CAB4821399.1"/>
    </source>
</evidence>
<feature type="transmembrane region" description="Helical" evidence="1">
    <location>
        <begin position="103"/>
        <end position="122"/>
    </location>
</feature>
<evidence type="ECO:0000313" key="2">
    <source>
        <dbReference type="EMBL" id="CAB4364484.1"/>
    </source>
</evidence>
<evidence type="ECO:0000313" key="6">
    <source>
        <dbReference type="EMBL" id="CAB5010958.1"/>
    </source>
</evidence>
<dbReference type="InterPro" id="IPR018650">
    <property type="entry name" value="STSV1_Orf64"/>
</dbReference>
<keyword evidence="1" id="KW-1133">Transmembrane helix</keyword>
<protein>
    <submittedName>
        <fullName evidence="5">Unannotated protein</fullName>
    </submittedName>
</protein>
<dbReference type="EMBL" id="CAFAAV010000100">
    <property type="protein sequence ID" value="CAB4821399.1"/>
    <property type="molecule type" value="Genomic_DNA"/>
</dbReference>
<evidence type="ECO:0000256" key="1">
    <source>
        <dbReference type="SAM" id="Phobius"/>
    </source>
</evidence>
<name>A0A6J7JCI7_9ZZZZ</name>
<feature type="transmembrane region" description="Helical" evidence="1">
    <location>
        <begin position="79"/>
        <end position="97"/>
    </location>
</feature>
<feature type="transmembrane region" description="Helical" evidence="1">
    <location>
        <begin position="175"/>
        <end position="205"/>
    </location>
</feature>
<evidence type="ECO:0000313" key="3">
    <source>
        <dbReference type="EMBL" id="CAB4727848.1"/>
    </source>
</evidence>
<keyword evidence="1" id="KW-0472">Membrane</keyword>
<dbReference type="EMBL" id="CAEZYF010000011">
    <property type="protein sequence ID" value="CAB4727848.1"/>
    <property type="molecule type" value="Genomic_DNA"/>
</dbReference>
<dbReference type="EMBL" id="CAESGF010000014">
    <property type="protein sequence ID" value="CAB4364484.1"/>
    <property type="molecule type" value="Genomic_DNA"/>
</dbReference>
<gene>
    <name evidence="3" type="ORF">UFOPK2656_01905</name>
    <name evidence="4" type="ORF">UFOPK3099_01405</name>
    <name evidence="5" type="ORF">UFOPK3651_02119</name>
    <name evidence="6" type="ORF">UFOPK3931_02812</name>
    <name evidence="2" type="ORF">UFOPK4189_02245</name>
</gene>
<dbReference type="EMBL" id="CAFBOL010000109">
    <property type="protein sequence ID" value="CAB5010958.1"/>
    <property type="molecule type" value="Genomic_DNA"/>
</dbReference>